<dbReference type="RefSeq" id="WP_274492785.1">
    <property type="nucleotide sequence ID" value="NZ_CP118166.1"/>
</dbReference>
<keyword evidence="1" id="KW-0812">Transmembrane</keyword>
<dbReference type="Proteomes" id="UP001214043">
    <property type="component" value="Chromosome"/>
</dbReference>
<evidence type="ECO:0000313" key="3">
    <source>
        <dbReference type="Proteomes" id="UP001214043"/>
    </source>
</evidence>
<dbReference type="AlphaFoldDB" id="A0AAE9ZE26"/>
<evidence type="ECO:0000313" key="2">
    <source>
        <dbReference type="EMBL" id="WDI30963.1"/>
    </source>
</evidence>
<accession>A0AAE9ZE26</accession>
<gene>
    <name evidence="2" type="ORF">PUV54_13465</name>
</gene>
<feature type="transmembrane region" description="Helical" evidence="1">
    <location>
        <begin position="80"/>
        <end position="100"/>
    </location>
</feature>
<protein>
    <submittedName>
        <fullName evidence="2">Uncharacterized protein</fullName>
    </submittedName>
</protein>
<dbReference type="EMBL" id="CP118166">
    <property type="protein sequence ID" value="WDI30963.1"/>
    <property type="molecule type" value="Genomic_DNA"/>
</dbReference>
<reference evidence="2" key="1">
    <citation type="submission" date="2023-02" db="EMBL/GenBank/DDBJ databases">
        <title>Genome sequence of Hyphococcus flavus.</title>
        <authorList>
            <person name="Rong J.-C."/>
            <person name="Zhao Q."/>
            <person name="Yi M."/>
            <person name="Wu J.-Y."/>
        </authorList>
    </citation>
    <scope>NUCLEOTIDE SEQUENCE</scope>
    <source>
        <strain evidence="2">MCCC 1K03223</strain>
    </source>
</reference>
<sequence length="102" mass="11748">MAIANLAVYGFGYLAAALFIGFGLLRVLTFFHVRQEGNWIDSFYRWLWWWGSNGLTVFIFPDSRMLTDKGKSIFRLSRNLFFASLAIMIFVVLVDSFYLATG</sequence>
<evidence type="ECO:0000256" key="1">
    <source>
        <dbReference type="SAM" id="Phobius"/>
    </source>
</evidence>
<organism evidence="2 3">
    <name type="scientific">Hyphococcus flavus</name>
    <dbReference type="NCBI Taxonomy" id="1866326"/>
    <lineage>
        <taxon>Bacteria</taxon>
        <taxon>Pseudomonadati</taxon>
        <taxon>Pseudomonadota</taxon>
        <taxon>Alphaproteobacteria</taxon>
        <taxon>Parvularculales</taxon>
        <taxon>Parvularculaceae</taxon>
        <taxon>Hyphococcus</taxon>
    </lineage>
</organism>
<feature type="transmembrane region" description="Helical" evidence="1">
    <location>
        <begin position="43"/>
        <end position="60"/>
    </location>
</feature>
<dbReference type="KEGG" id="hfl:PUV54_13465"/>
<keyword evidence="3" id="KW-1185">Reference proteome</keyword>
<proteinExistence type="predicted"/>
<keyword evidence="1" id="KW-1133">Transmembrane helix</keyword>
<keyword evidence="1" id="KW-0472">Membrane</keyword>
<name>A0AAE9ZE26_9PROT</name>
<feature type="transmembrane region" description="Helical" evidence="1">
    <location>
        <begin position="6"/>
        <end position="31"/>
    </location>
</feature>